<evidence type="ECO:0000256" key="1">
    <source>
        <dbReference type="ARBA" id="ARBA00007074"/>
    </source>
</evidence>
<gene>
    <name evidence="6" type="ORF">DWB85_01750</name>
</gene>
<dbReference type="InterPro" id="IPR039439">
    <property type="entry name" value="SH3b1_dom"/>
</dbReference>
<evidence type="ECO:0000256" key="3">
    <source>
        <dbReference type="ARBA" id="ARBA00022801"/>
    </source>
</evidence>
<protein>
    <submittedName>
        <fullName evidence="6">Glycoside hydrolase</fullName>
    </submittedName>
</protein>
<dbReference type="Gene3D" id="3.90.1720.10">
    <property type="entry name" value="endopeptidase domain like (from Nostoc punctiforme)"/>
    <property type="match status" value="1"/>
</dbReference>
<dbReference type="InterPro" id="IPR000064">
    <property type="entry name" value="NLP_P60_dom"/>
</dbReference>
<keyword evidence="2" id="KW-0645">Protease</keyword>
<evidence type="ECO:0000256" key="2">
    <source>
        <dbReference type="ARBA" id="ARBA00022670"/>
    </source>
</evidence>
<keyword evidence="3 6" id="KW-0378">Hydrolase</keyword>
<dbReference type="GO" id="GO:0008234">
    <property type="term" value="F:cysteine-type peptidase activity"/>
    <property type="evidence" value="ECO:0007669"/>
    <property type="project" value="UniProtKB-KW"/>
</dbReference>
<feature type="domain" description="NlpC/P60" evidence="5">
    <location>
        <begin position="304"/>
        <end position="457"/>
    </location>
</feature>
<evidence type="ECO:0000259" key="5">
    <source>
        <dbReference type="PROSITE" id="PS51935"/>
    </source>
</evidence>
<dbReference type="GO" id="GO:0006508">
    <property type="term" value="P:proteolysis"/>
    <property type="evidence" value="ECO:0007669"/>
    <property type="project" value="UniProtKB-KW"/>
</dbReference>
<dbReference type="PIRSF" id="PIRSF019015">
    <property type="entry name" value="P60_peptidase_YkfC"/>
    <property type="match status" value="1"/>
</dbReference>
<organism evidence="6 7">
    <name type="scientific">Seongchinamella sediminis</name>
    <dbReference type="NCBI Taxonomy" id="2283635"/>
    <lineage>
        <taxon>Bacteria</taxon>
        <taxon>Pseudomonadati</taxon>
        <taxon>Pseudomonadota</taxon>
        <taxon>Gammaproteobacteria</taxon>
        <taxon>Cellvibrionales</taxon>
        <taxon>Halieaceae</taxon>
        <taxon>Seongchinamella</taxon>
    </lineage>
</organism>
<comment type="caution">
    <text evidence="6">The sequence shown here is derived from an EMBL/GenBank/DDBJ whole genome shotgun (WGS) entry which is preliminary data.</text>
</comment>
<dbReference type="Proteomes" id="UP000265509">
    <property type="component" value="Unassembled WGS sequence"/>
</dbReference>
<proteinExistence type="inferred from homology"/>
<dbReference type="Pfam" id="PF00877">
    <property type="entry name" value="NLPC_P60"/>
    <property type="match status" value="1"/>
</dbReference>
<evidence type="ECO:0000313" key="7">
    <source>
        <dbReference type="Proteomes" id="UP000265509"/>
    </source>
</evidence>
<dbReference type="OrthoDB" id="9808890at2"/>
<dbReference type="InterPro" id="IPR038765">
    <property type="entry name" value="Papain-like_cys_pep_sf"/>
</dbReference>
<dbReference type="AlphaFoldDB" id="A0A3L7E444"/>
<comment type="similarity">
    <text evidence="1">Belongs to the peptidase C40 family.</text>
</comment>
<dbReference type="Pfam" id="PF12913">
    <property type="entry name" value="SH3_6"/>
    <property type="match status" value="1"/>
</dbReference>
<sequence length="462" mass="50427">MRMLLAVVFSVGLGVAQAKDHYPFVTDVPGVQEAMLSPDYWVARLADSDTRMSPAQVRQFNQRAFAVDANMHDLDQLPAALSRKQLESFIARVSRPASSPRYHAASGQPVSAADYRRWLALASLDTLGEQNPVRWGLAVKRASMRSFPTAERVLKTPDDVHLDRFQETAVFPGERLAVLHSSADGQWFFALNYHYAAWLPRDAVALGSRTDIAAWQAAGPRLVVTGDRVHTNFNPLDARSSELPLEMGVSLPLVDPEATGFAVNGQNPYASYIVSLPLRTAAGELEFGHALVARSRDVSVGHLPYRADLVVQQAFKFLGERYGWGHDYNARDCTGFIGEVYKSFGLLMPRNTGQQAAGEYAPTLRFDAPDVAGVRSALHTLQAGDLIYLPGHVVMYLGTVAGEPYVIHDRTALAYLTAAGETYQGILAGVSVTPLSPLLTEAGQGFVASIYAIKRIALEADW</sequence>
<keyword evidence="7" id="KW-1185">Reference proteome</keyword>
<dbReference type="PROSITE" id="PS51935">
    <property type="entry name" value="NLPC_P60"/>
    <property type="match status" value="1"/>
</dbReference>
<dbReference type="EMBL" id="QRAN01000002">
    <property type="protein sequence ID" value="RLQ23303.1"/>
    <property type="molecule type" value="Genomic_DNA"/>
</dbReference>
<dbReference type="SUPFAM" id="SSF54001">
    <property type="entry name" value="Cysteine proteinases"/>
    <property type="match status" value="1"/>
</dbReference>
<name>A0A3L7E444_9GAMM</name>
<dbReference type="InterPro" id="IPR027017">
    <property type="entry name" value="P60_peptidase_YkfC"/>
</dbReference>
<keyword evidence="4" id="KW-0788">Thiol protease</keyword>
<accession>A0A3L7E444</accession>
<evidence type="ECO:0000256" key="4">
    <source>
        <dbReference type="ARBA" id="ARBA00022807"/>
    </source>
</evidence>
<reference evidence="6 7" key="1">
    <citation type="submission" date="2018-07" db="EMBL/GenBank/DDBJ databases">
        <title>Halioglobus sp. genome submission.</title>
        <authorList>
            <person name="Ye M.-Q."/>
            <person name="Du Z.-J."/>
        </authorList>
    </citation>
    <scope>NUCLEOTIDE SEQUENCE [LARGE SCALE GENOMIC DNA]</scope>
    <source>
        <strain evidence="6 7">U0301</strain>
    </source>
</reference>
<evidence type="ECO:0000313" key="6">
    <source>
        <dbReference type="EMBL" id="RLQ23303.1"/>
    </source>
</evidence>